<feature type="non-terminal residue" evidence="1">
    <location>
        <position position="1"/>
    </location>
</feature>
<name>A0ABS8W2Z3_DATST</name>
<protein>
    <submittedName>
        <fullName evidence="1">Uncharacterized protein</fullName>
    </submittedName>
</protein>
<evidence type="ECO:0000313" key="2">
    <source>
        <dbReference type="Proteomes" id="UP000823775"/>
    </source>
</evidence>
<evidence type="ECO:0000313" key="1">
    <source>
        <dbReference type="EMBL" id="MCE2055860.1"/>
    </source>
</evidence>
<reference evidence="1 2" key="1">
    <citation type="journal article" date="2021" name="BMC Genomics">
        <title>Datura genome reveals duplications of psychoactive alkaloid biosynthetic genes and high mutation rate following tissue culture.</title>
        <authorList>
            <person name="Rajewski A."/>
            <person name="Carter-House D."/>
            <person name="Stajich J."/>
            <person name="Litt A."/>
        </authorList>
    </citation>
    <scope>NUCLEOTIDE SEQUENCE [LARGE SCALE GENOMIC DNA]</scope>
    <source>
        <strain evidence="1">AR-01</strain>
    </source>
</reference>
<organism evidence="1 2">
    <name type="scientific">Datura stramonium</name>
    <name type="common">Jimsonweed</name>
    <name type="synonym">Common thornapple</name>
    <dbReference type="NCBI Taxonomy" id="4076"/>
    <lineage>
        <taxon>Eukaryota</taxon>
        <taxon>Viridiplantae</taxon>
        <taxon>Streptophyta</taxon>
        <taxon>Embryophyta</taxon>
        <taxon>Tracheophyta</taxon>
        <taxon>Spermatophyta</taxon>
        <taxon>Magnoliopsida</taxon>
        <taxon>eudicotyledons</taxon>
        <taxon>Gunneridae</taxon>
        <taxon>Pentapetalae</taxon>
        <taxon>asterids</taxon>
        <taxon>lamiids</taxon>
        <taxon>Solanales</taxon>
        <taxon>Solanaceae</taxon>
        <taxon>Solanoideae</taxon>
        <taxon>Datureae</taxon>
        <taxon>Datura</taxon>
    </lineage>
</organism>
<comment type="caution">
    <text evidence="1">The sequence shown here is derived from an EMBL/GenBank/DDBJ whole genome shotgun (WGS) entry which is preliminary data.</text>
</comment>
<dbReference type="EMBL" id="JACEIK010006537">
    <property type="protein sequence ID" value="MCE2055860.1"/>
    <property type="molecule type" value="Genomic_DNA"/>
</dbReference>
<gene>
    <name evidence="1" type="ORF">HAX54_043574</name>
</gene>
<sequence length="106" mass="12170">NNFKHSPNVKHFNISTHGQNYDRYNQTLGHIIHSSIWGDFDIFKRLIQWAQPASGLVVHRTSRSEGRPFVIKFHSRPVSTESLESVLTTFRGIIVSGISHEWIGFP</sequence>
<proteinExistence type="predicted"/>
<accession>A0ABS8W2Z3</accession>
<keyword evidence="2" id="KW-1185">Reference proteome</keyword>
<dbReference type="Proteomes" id="UP000823775">
    <property type="component" value="Unassembled WGS sequence"/>
</dbReference>